<dbReference type="GO" id="GO:0008889">
    <property type="term" value="F:glycerophosphodiester phosphodiesterase activity"/>
    <property type="evidence" value="ECO:0007669"/>
    <property type="project" value="UniProtKB-EC"/>
</dbReference>
<dbReference type="EC" id="3.1.4.46" evidence="2"/>
<keyword evidence="4" id="KW-0319">Glycerol metabolism</keyword>
<evidence type="ECO:0000256" key="5">
    <source>
        <dbReference type="ARBA" id="ARBA00022801"/>
    </source>
</evidence>
<dbReference type="PROSITE" id="PS51704">
    <property type="entry name" value="GP_PDE"/>
    <property type="match status" value="1"/>
</dbReference>
<dbReference type="EMBL" id="LXQD01000311">
    <property type="protein sequence ID" value="RCJ26027.1"/>
    <property type="molecule type" value="Genomic_DNA"/>
</dbReference>
<name>A0A367QPC7_9NOSO</name>
<gene>
    <name evidence="8" type="ORF">A6770_27055</name>
</gene>
<feature type="domain" description="GP-PDE" evidence="7">
    <location>
        <begin position="10"/>
        <end position="327"/>
    </location>
</feature>
<dbReference type="CDD" id="cd08602">
    <property type="entry name" value="GDPD_ScGlpQ1_like"/>
    <property type="match status" value="1"/>
</dbReference>
<dbReference type="Proteomes" id="UP000252107">
    <property type="component" value="Unassembled WGS sequence"/>
</dbReference>
<organism evidence="8 9">
    <name type="scientific">Nostoc minutum NIES-26</name>
    <dbReference type="NCBI Taxonomy" id="1844469"/>
    <lineage>
        <taxon>Bacteria</taxon>
        <taxon>Bacillati</taxon>
        <taxon>Cyanobacteriota</taxon>
        <taxon>Cyanophyceae</taxon>
        <taxon>Nostocales</taxon>
        <taxon>Nostocaceae</taxon>
        <taxon>Nostoc</taxon>
    </lineage>
</organism>
<evidence type="ECO:0000313" key="9">
    <source>
        <dbReference type="Proteomes" id="UP000252107"/>
    </source>
</evidence>
<accession>A0A367QPC7</accession>
<dbReference type="InterPro" id="IPR030395">
    <property type="entry name" value="GP_PDE_dom"/>
</dbReference>
<evidence type="ECO:0000256" key="6">
    <source>
        <dbReference type="ARBA" id="ARBA00047512"/>
    </source>
</evidence>
<evidence type="ECO:0000256" key="2">
    <source>
        <dbReference type="ARBA" id="ARBA00012247"/>
    </source>
</evidence>
<comment type="catalytic activity">
    <reaction evidence="6">
        <text>a sn-glycero-3-phosphodiester + H2O = an alcohol + sn-glycerol 3-phosphate + H(+)</text>
        <dbReference type="Rhea" id="RHEA:12969"/>
        <dbReference type="ChEBI" id="CHEBI:15377"/>
        <dbReference type="ChEBI" id="CHEBI:15378"/>
        <dbReference type="ChEBI" id="CHEBI:30879"/>
        <dbReference type="ChEBI" id="CHEBI:57597"/>
        <dbReference type="ChEBI" id="CHEBI:83408"/>
        <dbReference type="EC" id="3.1.4.46"/>
    </reaction>
</comment>
<dbReference type="GO" id="GO:0006071">
    <property type="term" value="P:glycerol metabolic process"/>
    <property type="evidence" value="ECO:0007669"/>
    <property type="project" value="UniProtKB-KW"/>
</dbReference>
<dbReference type="SUPFAM" id="SSF51695">
    <property type="entry name" value="PLC-like phosphodiesterases"/>
    <property type="match status" value="1"/>
</dbReference>
<evidence type="ECO:0000256" key="3">
    <source>
        <dbReference type="ARBA" id="ARBA00022729"/>
    </source>
</evidence>
<comment type="caution">
    <text evidence="8">The sequence shown here is derived from an EMBL/GenBank/DDBJ whole genome shotgun (WGS) entry which is preliminary data.</text>
</comment>
<sequence>MVKTFTGKHPLIIAHRGASGYRPEHTLAAYELAIALGTDYIEPDLVSTKDGVLIARHENEISQTTDVADRAEFSHRQTTKIIDGESKTGWFTEDFTLVELKTLRAKERIPQIRPKNTNYDGLFEIPTLQEIIDLVKLKSVEIGRNIGIYPETKHPTYFQSLGLSLEEPLLAILQANHYQGANAPVFIQSFEVSNLQDLSTKTDLPLVQLFNISGKPYDFVVNGDNRTYADLATVSGLREIAKYAQAIGIHKNLLVPRDNIGKLLSPTSLVKDAHTASLLVHVWTFRNEDLFLPLDFQENPQEEYKLFFSFGIDGVFSDYPDTAKQVILDFAKSCKEGFPPQQTFQDGF</sequence>
<keyword evidence="5" id="KW-0378">Hydrolase</keyword>
<evidence type="ECO:0000313" key="8">
    <source>
        <dbReference type="EMBL" id="RCJ26027.1"/>
    </source>
</evidence>
<protein>
    <recommendedName>
        <fullName evidence="2">glycerophosphodiester phosphodiesterase</fullName>
        <ecNumber evidence="2">3.1.4.46</ecNumber>
    </recommendedName>
</protein>
<dbReference type="GO" id="GO:0042597">
    <property type="term" value="C:periplasmic space"/>
    <property type="evidence" value="ECO:0007669"/>
    <property type="project" value="TreeGrafter"/>
</dbReference>
<dbReference type="PANTHER" id="PTHR43620">
    <property type="entry name" value="GLYCEROPHOSPHORYL DIESTER PHOSPHODIESTERASE"/>
    <property type="match status" value="1"/>
</dbReference>
<dbReference type="AlphaFoldDB" id="A0A367QPC7"/>
<comment type="similarity">
    <text evidence="1">Belongs to the glycerophosphoryl diester phosphodiesterase family.</text>
</comment>
<dbReference type="PANTHER" id="PTHR43620:SF7">
    <property type="entry name" value="GLYCEROPHOSPHODIESTER PHOSPHODIESTERASE GDPD5-RELATED"/>
    <property type="match status" value="1"/>
</dbReference>
<dbReference type="InterPro" id="IPR017946">
    <property type="entry name" value="PLC-like_Pdiesterase_TIM-brl"/>
</dbReference>
<evidence type="ECO:0000256" key="4">
    <source>
        <dbReference type="ARBA" id="ARBA00022798"/>
    </source>
</evidence>
<keyword evidence="3" id="KW-0732">Signal</keyword>
<evidence type="ECO:0000259" key="7">
    <source>
        <dbReference type="PROSITE" id="PS51704"/>
    </source>
</evidence>
<keyword evidence="9" id="KW-1185">Reference proteome</keyword>
<dbReference type="Pfam" id="PF03009">
    <property type="entry name" value="GDPD"/>
    <property type="match status" value="1"/>
</dbReference>
<proteinExistence type="inferred from homology"/>
<evidence type="ECO:0000256" key="1">
    <source>
        <dbReference type="ARBA" id="ARBA00007277"/>
    </source>
</evidence>
<dbReference type="GO" id="GO:0006629">
    <property type="term" value="P:lipid metabolic process"/>
    <property type="evidence" value="ECO:0007669"/>
    <property type="project" value="InterPro"/>
</dbReference>
<reference evidence="8" key="1">
    <citation type="submission" date="2016-04" db="EMBL/GenBank/DDBJ databases">
        <authorList>
            <person name="Tabuchi Yagui T.R."/>
        </authorList>
    </citation>
    <scope>NUCLEOTIDE SEQUENCE [LARGE SCALE GENOMIC DNA]</scope>
    <source>
        <strain evidence="8">NIES-26</strain>
    </source>
</reference>
<dbReference type="Gene3D" id="3.20.20.190">
    <property type="entry name" value="Phosphatidylinositol (PI) phosphodiesterase"/>
    <property type="match status" value="1"/>
</dbReference>